<protein>
    <submittedName>
        <fullName evidence="1">Uncharacterized protein</fullName>
    </submittedName>
</protein>
<dbReference type="EMBL" id="JANRMS010000811">
    <property type="protein sequence ID" value="KAJ3534113.1"/>
    <property type="molecule type" value="Genomic_DNA"/>
</dbReference>
<evidence type="ECO:0000313" key="2">
    <source>
        <dbReference type="Proteomes" id="UP001148629"/>
    </source>
</evidence>
<evidence type="ECO:0000313" key="1">
    <source>
        <dbReference type="EMBL" id="KAJ3534113.1"/>
    </source>
</evidence>
<dbReference type="Proteomes" id="UP001148629">
    <property type="component" value="Unassembled WGS sequence"/>
</dbReference>
<proteinExistence type="predicted"/>
<sequence length="318" mass="36226">MTDELAIPEGFPEYAGNNATEASWHRRFIQAWNAWGYRDLPHERDTQLKFGGSTTKRLCTHVVGRVSQDELAWGHITAVLLQWRKRRVAPSDFAKKAQARFPRSDVLKVEWNEDGPVITNLTLKRANQQPLQTTEDVNEHPTANREGNVSLQMNAELFLDTVVARFTPEVIDSHAPDTSGQSILSGEMLDSVCQTSEASTQERVMTAEPAVGNEPGEPATIASLCEALHQSYEDVENANDKIKRLEEEAIGANERIRELEQDLFHLQGTETRMSKYQRMCGTLANLLLHHRIRTPQEIQRLMWEQRLFMPEGYVYNED</sequence>
<keyword evidence="2" id="KW-1185">Reference proteome</keyword>
<name>A0ACC1S884_9HYPO</name>
<organism evidence="1 2">
    <name type="scientific">Fusarium decemcellulare</name>
    <dbReference type="NCBI Taxonomy" id="57161"/>
    <lineage>
        <taxon>Eukaryota</taxon>
        <taxon>Fungi</taxon>
        <taxon>Dikarya</taxon>
        <taxon>Ascomycota</taxon>
        <taxon>Pezizomycotina</taxon>
        <taxon>Sordariomycetes</taxon>
        <taxon>Hypocreomycetidae</taxon>
        <taxon>Hypocreales</taxon>
        <taxon>Nectriaceae</taxon>
        <taxon>Fusarium</taxon>
        <taxon>Fusarium decemcellulare species complex</taxon>
    </lineage>
</organism>
<reference evidence="1" key="1">
    <citation type="submission" date="2022-08" db="EMBL/GenBank/DDBJ databases">
        <title>Genome Sequence of Fusarium decemcellulare.</title>
        <authorList>
            <person name="Buettner E."/>
        </authorList>
    </citation>
    <scope>NUCLEOTIDE SEQUENCE</scope>
    <source>
        <strain evidence="1">Babe19</strain>
    </source>
</reference>
<comment type="caution">
    <text evidence="1">The sequence shown here is derived from an EMBL/GenBank/DDBJ whole genome shotgun (WGS) entry which is preliminary data.</text>
</comment>
<accession>A0ACC1S884</accession>
<gene>
    <name evidence="1" type="ORF">NM208_g7682</name>
</gene>